<comment type="caution">
    <text evidence="2">The sequence shown here is derived from an EMBL/GenBank/DDBJ whole genome shotgun (WGS) entry which is preliminary data.</text>
</comment>
<proteinExistence type="predicted"/>
<keyword evidence="1" id="KW-1133">Transmembrane helix</keyword>
<feature type="transmembrane region" description="Helical" evidence="1">
    <location>
        <begin position="170"/>
        <end position="191"/>
    </location>
</feature>
<sequence length="229" mass="24727">MAEDDMPAWARLSGFLYLLVIVTGIFAFMYVPSEILVKGNADATMANIRAQAPLYRAGIAALLINQIAFFVLPLALYRLLASTNCRLAQVMVLAALAGIPLALASAAERVFLVELLTGRIIVSPEALPDLVAVTRARANTALMFATTFWGLWLLPFGYLVFKSGFLPRALGVLLMTGCIGYLGNLFGQIMLPNYNELTLASILRVPATVGEIGIGLWLLVVGVRPSRRA</sequence>
<protein>
    <recommendedName>
        <fullName evidence="4">DUF4386 domain-containing protein</fullName>
    </recommendedName>
</protein>
<organism evidence="2 3">
    <name type="scientific">Sandarakinorhabdus cyanobacteriorum</name>
    <dbReference type="NCBI Taxonomy" id="1981098"/>
    <lineage>
        <taxon>Bacteria</taxon>
        <taxon>Pseudomonadati</taxon>
        <taxon>Pseudomonadota</taxon>
        <taxon>Alphaproteobacteria</taxon>
        <taxon>Sphingomonadales</taxon>
        <taxon>Sphingosinicellaceae</taxon>
        <taxon>Sandarakinorhabdus</taxon>
    </lineage>
</organism>
<dbReference type="Pfam" id="PF14329">
    <property type="entry name" value="DUF4386"/>
    <property type="match status" value="1"/>
</dbReference>
<gene>
    <name evidence="2" type="ORF">CHU93_17025</name>
</gene>
<feature type="transmembrane region" description="Helical" evidence="1">
    <location>
        <begin position="87"/>
        <end position="107"/>
    </location>
</feature>
<dbReference type="AlphaFoldDB" id="A0A255Y392"/>
<evidence type="ECO:0000256" key="1">
    <source>
        <dbReference type="SAM" id="Phobius"/>
    </source>
</evidence>
<feature type="transmembrane region" description="Helical" evidence="1">
    <location>
        <begin position="12"/>
        <end position="33"/>
    </location>
</feature>
<evidence type="ECO:0000313" key="2">
    <source>
        <dbReference type="EMBL" id="OYQ23676.1"/>
    </source>
</evidence>
<name>A0A255Y392_9SPHN</name>
<dbReference type="Proteomes" id="UP000216991">
    <property type="component" value="Unassembled WGS sequence"/>
</dbReference>
<accession>A0A255Y392</accession>
<dbReference type="RefSeq" id="WP_094475329.1">
    <property type="nucleotide sequence ID" value="NZ_NOXT01000130.1"/>
</dbReference>
<evidence type="ECO:0008006" key="4">
    <source>
        <dbReference type="Google" id="ProtNLM"/>
    </source>
</evidence>
<keyword evidence="1" id="KW-0472">Membrane</keyword>
<feature type="transmembrane region" description="Helical" evidence="1">
    <location>
        <begin position="141"/>
        <end position="161"/>
    </location>
</feature>
<feature type="transmembrane region" description="Helical" evidence="1">
    <location>
        <begin position="203"/>
        <end position="223"/>
    </location>
</feature>
<keyword evidence="3" id="KW-1185">Reference proteome</keyword>
<dbReference type="InterPro" id="IPR025495">
    <property type="entry name" value="DUF4386"/>
</dbReference>
<feature type="transmembrane region" description="Helical" evidence="1">
    <location>
        <begin position="53"/>
        <end position="75"/>
    </location>
</feature>
<evidence type="ECO:0000313" key="3">
    <source>
        <dbReference type="Proteomes" id="UP000216991"/>
    </source>
</evidence>
<dbReference type="EMBL" id="NOXT01000130">
    <property type="protein sequence ID" value="OYQ23676.1"/>
    <property type="molecule type" value="Genomic_DNA"/>
</dbReference>
<keyword evidence="1" id="KW-0812">Transmembrane</keyword>
<reference evidence="2 3" key="1">
    <citation type="submission" date="2017-07" db="EMBL/GenBank/DDBJ databases">
        <title>Sandarakinorhabdus cyanobacteriorum sp. nov., a novel bacterium isolated from cyanobacterial aggregates in a eutrophic lake.</title>
        <authorList>
            <person name="Cai H."/>
        </authorList>
    </citation>
    <scope>NUCLEOTIDE SEQUENCE [LARGE SCALE GENOMIC DNA]</scope>
    <source>
        <strain evidence="2 3">TH057</strain>
    </source>
</reference>
<dbReference type="OrthoDB" id="5421633at2"/>